<gene>
    <name evidence="3" type="ORF">HNR73_001963</name>
</gene>
<keyword evidence="2" id="KW-0472">Membrane</keyword>
<dbReference type="RefSeq" id="WP_184787004.1">
    <property type="nucleotide sequence ID" value="NZ_BONT01000044.1"/>
</dbReference>
<keyword evidence="2" id="KW-1133">Transmembrane helix</keyword>
<evidence type="ECO:0000256" key="1">
    <source>
        <dbReference type="SAM" id="MobiDB-lite"/>
    </source>
</evidence>
<evidence type="ECO:0000256" key="2">
    <source>
        <dbReference type="SAM" id="Phobius"/>
    </source>
</evidence>
<comment type="caution">
    <text evidence="3">The sequence shown here is derived from an EMBL/GenBank/DDBJ whole genome shotgun (WGS) entry which is preliminary data.</text>
</comment>
<keyword evidence="4" id="KW-1185">Reference proteome</keyword>
<feature type="region of interest" description="Disordered" evidence="1">
    <location>
        <begin position="1"/>
        <end position="59"/>
    </location>
</feature>
<organism evidence="3 4">
    <name type="scientific">Phytomonospora endophytica</name>
    <dbReference type="NCBI Taxonomy" id="714109"/>
    <lineage>
        <taxon>Bacteria</taxon>
        <taxon>Bacillati</taxon>
        <taxon>Actinomycetota</taxon>
        <taxon>Actinomycetes</taxon>
        <taxon>Micromonosporales</taxon>
        <taxon>Micromonosporaceae</taxon>
        <taxon>Phytomonospora</taxon>
    </lineage>
</organism>
<proteinExistence type="predicted"/>
<dbReference type="EMBL" id="JACHGT010000004">
    <property type="protein sequence ID" value="MBB6034113.1"/>
    <property type="molecule type" value="Genomic_DNA"/>
</dbReference>
<feature type="transmembrane region" description="Helical" evidence="2">
    <location>
        <begin position="67"/>
        <end position="96"/>
    </location>
</feature>
<dbReference type="Proteomes" id="UP000548476">
    <property type="component" value="Unassembled WGS sequence"/>
</dbReference>
<evidence type="ECO:0008006" key="5">
    <source>
        <dbReference type="Google" id="ProtNLM"/>
    </source>
</evidence>
<feature type="compositionally biased region" description="Low complexity" evidence="1">
    <location>
        <begin position="24"/>
        <end position="36"/>
    </location>
</feature>
<evidence type="ECO:0000313" key="3">
    <source>
        <dbReference type="EMBL" id="MBB6034113.1"/>
    </source>
</evidence>
<keyword evidence="2" id="KW-0812">Transmembrane</keyword>
<accession>A0A841FGJ3</accession>
<feature type="compositionally biased region" description="Pro residues" evidence="1">
    <location>
        <begin position="1"/>
        <end position="12"/>
    </location>
</feature>
<sequence>MASMGSPPPPYPGSSGGQQPFPPVGSSLGPITGGIPLPAPPAPPPPRGPGVRAPFLAPPKDRNNTRLAITIVVGVLALAVCGAGTLLGLTGLFSWFERDMNEKAQAAVTAFLDDVSAGDFDSAYQQMCVEAQQEITRPQFQAEWELLLPSDGRYGLQRTAYDADGLTYVPVAITKSSGGRWSVDVYVVSEPAQSKDEQAGMSVCGWLTH</sequence>
<feature type="compositionally biased region" description="Pro residues" evidence="1">
    <location>
        <begin position="37"/>
        <end position="48"/>
    </location>
</feature>
<protein>
    <recommendedName>
        <fullName evidence="5">DUF4878 domain-containing protein</fullName>
    </recommendedName>
</protein>
<dbReference type="AlphaFoldDB" id="A0A841FGJ3"/>
<evidence type="ECO:0000313" key="4">
    <source>
        <dbReference type="Proteomes" id="UP000548476"/>
    </source>
</evidence>
<reference evidence="3 4" key="1">
    <citation type="submission" date="2020-08" db="EMBL/GenBank/DDBJ databases">
        <title>Genomic Encyclopedia of Type Strains, Phase IV (KMG-IV): sequencing the most valuable type-strain genomes for metagenomic binning, comparative biology and taxonomic classification.</title>
        <authorList>
            <person name="Goeker M."/>
        </authorList>
    </citation>
    <scope>NUCLEOTIDE SEQUENCE [LARGE SCALE GENOMIC DNA]</scope>
    <source>
        <strain evidence="3 4">YIM 65646</strain>
    </source>
</reference>
<name>A0A841FGJ3_9ACTN</name>